<dbReference type="EMBL" id="HE806317">
    <property type="protein sequence ID" value="CCH59072.1"/>
    <property type="molecule type" value="Genomic_DNA"/>
</dbReference>
<accession>I2GY70</accession>
<evidence type="ECO:0000313" key="1">
    <source>
        <dbReference type="EMBL" id="CCH59072.1"/>
    </source>
</evidence>
<evidence type="ECO:0000313" key="2">
    <source>
        <dbReference type="Proteomes" id="UP000002866"/>
    </source>
</evidence>
<dbReference type="RefSeq" id="XP_004178591.1">
    <property type="nucleotide sequence ID" value="XM_004178543.1"/>
</dbReference>
<organism evidence="1 2">
    <name type="scientific">Henningerozyma blattae (strain ATCC 34711 / CBS 6284 / DSM 70876 / NBRC 10599 / NRRL Y-10934 / UCD 77-7)</name>
    <name type="common">Yeast</name>
    <name type="synonym">Tetrapisispora blattae</name>
    <dbReference type="NCBI Taxonomy" id="1071380"/>
    <lineage>
        <taxon>Eukaryota</taxon>
        <taxon>Fungi</taxon>
        <taxon>Dikarya</taxon>
        <taxon>Ascomycota</taxon>
        <taxon>Saccharomycotina</taxon>
        <taxon>Saccharomycetes</taxon>
        <taxon>Saccharomycetales</taxon>
        <taxon>Saccharomycetaceae</taxon>
        <taxon>Henningerozyma</taxon>
    </lineage>
</organism>
<sequence>MFHSSKRLYCSNVDEIQLTGYDLEVYKNAEHILGFQRHKQGRLWTWEKPLTARRRVHRRQNEHRSRRPWGLEDTGSTLNSELLEYFTTLNNSESRCSSPQLPTSHTLIPVEPILVTTTTTKITTATTTAQPSRLAAFYRRVCASLAVHRTT</sequence>
<proteinExistence type="predicted"/>
<gene>
    <name evidence="1" type="primary">TBLA0B02300</name>
    <name evidence="1" type="ORF">TBLA_0B02300</name>
</gene>
<dbReference type="InParanoid" id="I2GY70"/>
<dbReference type="AlphaFoldDB" id="I2GY70"/>
<keyword evidence="2" id="KW-1185">Reference proteome</keyword>
<protein>
    <submittedName>
        <fullName evidence="1">Uncharacterized protein</fullName>
    </submittedName>
</protein>
<name>I2GY70_HENB6</name>
<dbReference type="Proteomes" id="UP000002866">
    <property type="component" value="Chromosome 2"/>
</dbReference>
<dbReference type="GeneID" id="14494671"/>
<dbReference type="KEGG" id="tbl:TBLA_0B02300"/>
<reference evidence="1 2" key="1">
    <citation type="journal article" date="2011" name="Proc. Natl. Acad. Sci. U.S.A.">
        <title>Evolutionary erosion of yeast sex chromosomes by mating-type switching accidents.</title>
        <authorList>
            <person name="Gordon J.L."/>
            <person name="Armisen D."/>
            <person name="Proux-Wera E."/>
            <person name="Oheigeartaigh S.S."/>
            <person name="Byrne K.P."/>
            <person name="Wolfe K.H."/>
        </authorList>
    </citation>
    <scope>NUCLEOTIDE SEQUENCE [LARGE SCALE GENOMIC DNA]</scope>
    <source>
        <strain evidence="2">ATCC 34711 / CBS 6284 / DSM 70876 / NBRC 10599 / NRRL Y-10934 / UCD 77-7</strain>
    </source>
</reference>
<dbReference type="HOGENOM" id="CLU_1732709_0_0_1"/>